<keyword evidence="2" id="KW-1185">Reference proteome</keyword>
<dbReference type="Gene3D" id="3.90.550.50">
    <property type="match status" value="1"/>
</dbReference>
<proteinExistence type="predicted"/>
<dbReference type="InterPro" id="IPR006740">
    <property type="entry name" value="DUF604"/>
</dbReference>
<gene>
    <name evidence="1" type="ORF">ACJIZ3_006909</name>
</gene>
<dbReference type="PANTHER" id="PTHR10811">
    <property type="entry name" value="FRINGE-RELATED"/>
    <property type="match status" value="1"/>
</dbReference>
<reference evidence="1 2" key="1">
    <citation type="submission" date="2024-12" db="EMBL/GenBank/DDBJ databases">
        <title>The unique morphological basis and parallel evolutionary history of personate flowers in Penstemon.</title>
        <authorList>
            <person name="Depatie T.H."/>
            <person name="Wessinger C.A."/>
        </authorList>
    </citation>
    <scope>NUCLEOTIDE SEQUENCE [LARGE SCALE GENOMIC DNA]</scope>
    <source>
        <strain evidence="1">WTNN_2</strain>
        <tissue evidence="1">Leaf</tissue>
    </source>
</reference>
<sequence>MAPMISRAFTITRRSRFNKDTLLLLSSLLSISLLLYLHHLHFNTDTFSTVQSPPPPSPSLSLRHILFSVGSSSSSLPSRSPYLRLWHNPISHLNTTFLFLDHSPPTPHPSLPHIIVPPNSSSLSSGHRLARIVKDAFALEIPGISWYVFGDDDTVFFTENLVRILSKYDHRKWHYIGSGSESYEQNEKFYFDMAFGGGGYAISAPLVKVLARVIDSCLDRYRHLYGSDARVFACVAELGVRLTIEQGFHQVDIRGDLFGMLSAHPLSLVASLHHIDAVEPIFPGMSRIRALQHLFKAVSVDPARILQQTVCYDLANSLTVSISWGYALQVYQGNQLLPELLSLQRTFRPWKRGKNVSSTRYMFNTREFPKDPCKRPVVFFLHTVAADTAGVWTNYTRNNFGNCSRANAIEKLKVISVYSMYQDIDIEQIKAPRRDCCDISSSFDGNMNIQMRKCGVDELIAMWRNIKVA</sequence>
<comment type="caution">
    <text evidence="1">The sequence shown here is derived from an EMBL/GenBank/DDBJ whole genome shotgun (WGS) entry which is preliminary data.</text>
</comment>
<evidence type="ECO:0000313" key="1">
    <source>
        <dbReference type="EMBL" id="KAL3821004.1"/>
    </source>
</evidence>
<accession>A0ABD3S901</accession>
<organism evidence="1 2">
    <name type="scientific">Penstemon smallii</name>
    <dbReference type="NCBI Taxonomy" id="265156"/>
    <lineage>
        <taxon>Eukaryota</taxon>
        <taxon>Viridiplantae</taxon>
        <taxon>Streptophyta</taxon>
        <taxon>Embryophyta</taxon>
        <taxon>Tracheophyta</taxon>
        <taxon>Spermatophyta</taxon>
        <taxon>Magnoliopsida</taxon>
        <taxon>eudicotyledons</taxon>
        <taxon>Gunneridae</taxon>
        <taxon>Pentapetalae</taxon>
        <taxon>asterids</taxon>
        <taxon>lamiids</taxon>
        <taxon>Lamiales</taxon>
        <taxon>Plantaginaceae</taxon>
        <taxon>Cheloneae</taxon>
        <taxon>Penstemon</taxon>
    </lineage>
</organism>
<dbReference type="Proteomes" id="UP001634393">
    <property type="component" value="Unassembled WGS sequence"/>
</dbReference>
<dbReference type="AlphaFoldDB" id="A0ABD3S901"/>
<dbReference type="EMBL" id="JBJXBP010000007">
    <property type="protein sequence ID" value="KAL3821004.1"/>
    <property type="molecule type" value="Genomic_DNA"/>
</dbReference>
<protein>
    <submittedName>
        <fullName evidence="1">Uncharacterized protein</fullName>
    </submittedName>
</protein>
<name>A0ABD3S901_9LAMI</name>
<evidence type="ECO:0000313" key="2">
    <source>
        <dbReference type="Proteomes" id="UP001634393"/>
    </source>
</evidence>
<dbReference type="Pfam" id="PF04646">
    <property type="entry name" value="DUF604"/>
    <property type="match status" value="1"/>
</dbReference>